<reference evidence="1 2" key="1">
    <citation type="submission" date="2017-04" db="EMBL/GenBank/DDBJ databases">
        <title>Novel microbial lineages endemic to geothermal iron-oxide mats fill important gaps in the evolutionary history of Archaea.</title>
        <authorList>
            <person name="Jay Z.J."/>
            <person name="Beam J.P."/>
            <person name="Dlakic M."/>
            <person name="Rusch D.B."/>
            <person name="Kozubal M.A."/>
            <person name="Inskeep W.P."/>
        </authorList>
    </citation>
    <scope>NUCLEOTIDE SEQUENCE [LARGE SCALE GENOMIC DNA]</scope>
    <source>
        <strain evidence="1">OSP_D</strain>
    </source>
</reference>
<dbReference type="Proteomes" id="UP000240322">
    <property type="component" value="Unassembled WGS sequence"/>
</dbReference>
<dbReference type="EMBL" id="NEXE01000383">
    <property type="protein sequence ID" value="PSN82163.1"/>
    <property type="molecule type" value="Genomic_DNA"/>
</dbReference>
<organism evidence="1 2">
    <name type="scientific">Candidatus Marsarchaeota G2 archaeon OSP_D</name>
    <dbReference type="NCBI Taxonomy" id="1978157"/>
    <lineage>
        <taxon>Archaea</taxon>
        <taxon>Candidatus Marsarchaeota</taxon>
        <taxon>Candidatus Marsarchaeota group 2</taxon>
    </lineage>
</organism>
<dbReference type="InterPro" id="IPR039709">
    <property type="entry name" value="VapB3-like"/>
</dbReference>
<name>A0A2R6A799_9ARCH</name>
<dbReference type="PANTHER" id="PTHR42244">
    <property type="entry name" value="ANTITOXIN VAPB3-RELATED"/>
    <property type="match status" value="1"/>
</dbReference>
<comment type="caution">
    <text evidence="1">The sequence shown here is derived from an EMBL/GenBank/DDBJ whole genome shotgun (WGS) entry which is preliminary data.</text>
</comment>
<evidence type="ECO:0000313" key="2">
    <source>
        <dbReference type="Proteomes" id="UP000240322"/>
    </source>
</evidence>
<proteinExistence type="predicted"/>
<dbReference type="AlphaFoldDB" id="A0A2R6A799"/>
<gene>
    <name evidence="1" type="ORF">B9Q03_14525</name>
</gene>
<dbReference type="PANTHER" id="PTHR42244:SF2">
    <property type="entry name" value="ANTITOXIN VAPB3-RELATED"/>
    <property type="match status" value="1"/>
</dbReference>
<evidence type="ECO:0000313" key="1">
    <source>
        <dbReference type="EMBL" id="PSN82163.1"/>
    </source>
</evidence>
<protein>
    <submittedName>
        <fullName evidence="1">VapB-type antitoxin</fullName>
    </submittedName>
</protein>
<sequence>MSAVISVRVKKEVKEELERKGVNINKLLKEYLEEVYIRVKAKEHVEKWNRLLSEAKPSAEGFASRSVREDREGH</sequence>
<accession>A0A2R6A799</accession>